<evidence type="ECO:0000256" key="1">
    <source>
        <dbReference type="ARBA" id="ARBA00004651"/>
    </source>
</evidence>
<feature type="transmembrane region" description="Helical" evidence="8">
    <location>
        <begin position="261"/>
        <end position="285"/>
    </location>
</feature>
<dbReference type="STRING" id="337451.A0A443P498"/>
<evidence type="ECO:0000256" key="6">
    <source>
        <dbReference type="ARBA" id="ARBA00022989"/>
    </source>
</evidence>
<keyword evidence="12" id="KW-1185">Reference proteome</keyword>
<evidence type="ECO:0000259" key="10">
    <source>
        <dbReference type="Pfam" id="PF04535"/>
    </source>
</evidence>
<keyword evidence="7 8" id="KW-0472">Membrane</keyword>
<keyword evidence="6 8" id="KW-1133">Transmembrane helix</keyword>
<comment type="caution">
    <text evidence="8">Lacks conserved residue(s) required for the propagation of feature annotation.</text>
</comment>
<dbReference type="EMBL" id="QPKB01000005">
    <property type="protein sequence ID" value="RWR85590.1"/>
    <property type="molecule type" value="Genomic_DNA"/>
</dbReference>
<feature type="compositionally biased region" description="Low complexity" evidence="9">
    <location>
        <begin position="113"/>
        <end position="129"/>
    </location>
</feature>
<evidence type="ECO:0000256" key="8">
    <source>
        <dbReference type="RuleBase" id="RU361233"/>
    </source>
</evidence>
<dbReference type="InterPro" id="IPR006702">
    <property type="entry name" value="CASP_dom"/>
</dbReference>
<dbReference type="PANTHER" id="PTHR33573:SF50">
    <property type="entry name" value="CASP-LIKE PROTEIN 4A3"/>
    <property type="match status" value="1"/>
</dbReference>
<feature type="region of interest" description="Disordered" evidence="9">
    <location>
        <begin position="1"/>
        <end position="82"/>
    </location>
</feature>
<feature type="domain" description="Casparian strip membrane protein" evidence="10">
    <location>
        <begin position="137"/>
        <end position="272"/>
    </location>
</feature>
<keyword evidence="5 8" id="KW-0812">Transmembrane</keyword>
<protein>
    <recommendedName>
        <fullName evidence="8">CASP-like protein</fullName>
    </recommendedName>
</protein>
<dbReference type="AlphaFoldDB" id="A0A443P498"/>
<proteinExistence type="inferred from homology"/>
<gene>
    <name evidence="11" type="ORF">CKAN_01446100</name>
</gene>
<sequence>MNPNRRLPLSENPPQSNRPPENRPSARMPPPALAHPSIREVLSLPPPSQPQPPPPPSIDDRSEGEAVPLSPAAARVEPRAERGGPMAWIMRSEHDEAPRSQAVAMNLSKPEETATATATRVENARPSSTRRSRREEMVQKAALGFRVSGLVFCLISFSVMAADKTQGWAGDSYERYKEYRYCISVTIIGFVYSGFQAYALTHHLMTVGKHLIPHPIHYYFDFSLDQILAYLLMSSSSSAATRTDSWVSNWGEDEFTKKATASVGMSFLAFIAFAFSALISGYNLCTRNY</sequence>
<organism evidence="11 12">
    <name type="scientific">Cinnamomum micranthum f. kanehirae</name>
    <dbReference type="NCBI Taxonomy" id="337451"/>
    <lineage>
        <taxon>Eukaryota</taxon>
        <taxon>Viridiplantae</taxon>
        <taxon>Streptophyta</taxon>
        <taxon>Embryophyta</taxon>
        <taxon>Tracheophyta</taxon>
        <taxon>Spermatophyta</taxon>
        <taxon>Magnoliopsida</taxon>
        <taxon>Magnoliidae</taxon>
        <taxon>Laurales</taxon>
        <taxon>Lauraceae</taxon>
        <taxon>Cinnamomum</taxon>
    </lineage>
</organism>
<evidence type="ECO:0000313" key="12">
    <source>
        <dbReference type="Proteomes" id="UP000283530"/>
    </source>
</evidence>
<feature type="transmembrane region" description="Helical" evidence="8">
    <location>
        <begin position="141"/>
        <end position="161"/>
    </location>
</feature>
<dbReference type="GO" id="GO:0005886">
    <property type="term" value="C:plasma membrane"/>
    <property type="evidence" value="ECO:0007669"/>
    <property type="project" value="UniProtKB-SubCell"/>
</dbReference>
<comment type="subunit">
    <text evidence="3 8">Homodimer and heterodimers.</text>
</comment>
<evidence type="ECO:0000256" key="2">
    <source>
        <dbReference type="ARBA" id="ARBA00007651"/>
    </source>
</evidence>
<comment type="subcellular location">
    <subcellularLocation>
        <location evidence="1 8">Cell membrane</location>
        <topology evidence="1 8">Multi-pass membrane protein</topology>
    </subcellularLocation>
</comment>
<feature type="region of interest" description="Disordered" evidence="9">
    <location>
        <begin position="109"/>
        <end position="133"/>
    </location>
</feature>
<keyword evidence="4 8" id="KW-1003">Cell membrane</keyword>
<feature type="compositionally biased region" description="Pro residues" evidence="9">
    <location>
        <begin position="44"/>
        <end position="57"/>
    </location>
</feature>
<name>A0A443P498_9MAGN</name>
<feature type="transmembrane region" description="Helical" evidence="8">
    <location>
        <begin position="181"/>
        <end position="201"/>
    </location>
</feature>
<comment type="similarity">
    <text evidence="2 8">Belongs to the Casparian strip membrane proteins (CASP) family.</text>
</comment>
<dbReference type="PANTHER" id="PTHR33573">
    <property type="entry name" value="CASP-LIKE PROTEIN 4A4"/>
    <property type="match status" value="1"/>
</dbReference>
<dbReference type="Proteomes" id="UP000283530">
    <property type="component" value="Unassembled WGS sequence"/>
</dbReference>
<accession>A0A443P498</accession>
<dbReference type="Pfam" id="PF04535">
    <property type="entry name" value="CASP_dom"/>
    <property type="match status" value="1"/>
</dbReference>
<evidence type="ECO:0000256" key="9">
    <source>
        <dbReference type="SAM" id="MobiDB-lite"/>
    </source>
</evidence>
<evidence type="ECO:0000256" key="5">
    <source>
        <dbReference type="ARBA" id="ARBA00022692"/>
    </source>
</evidence>
<dbReference type="OrthoDB" id="672180at2759"/>
<reference evidence="11 12" key="1">
    <citation type="journal article" date="2019" name="Nat. Plants">
        <title>Stout camphor tree genome fills gaps in understanding of flowering plant genome evolution.</title>
        <authorList>
            <person name="Chaw S.M."/>
            <person name="Liu Y.C."/>
            <person name="Wu Y.W."/>
            <person name="Wang H.Y."/>
            <person name="Lin C.I."/>
            <person name="Wu C.S."/>
            <person name="Ke H.M."/>
            <person name="Chang L.Y."/>
            <person name="Hsu C.Y."/>
            <person name="Yang H.T."/>
            <person name="Sudianto E."/>
            <person name="Hsu M.H."/>
            <person name="Wu K.P."/>
            <person name="Wang L.N."/>
            <person name="Leebens-Mack J.H."/>
            <person name="Tsai I.J."/>
        </authorList>
    </citation>
    <scope>NUCLEOTIDE SEQUENCE [LARGE SCALE GENOMIC DNA]</scope>
    <source>
        <strain evidence="12">cv. Chaw 1501</strain>
        <tissue evidence="11">Young leaves</tissue>
    </source>
</reference>
<comment type="caution">
    <text evidence="11">The sequence shown here is derived from an EMBL/GenBank/DDBJ whole genome shotgun (WGS) entry which is preliminary data.</text>
</comment>
<evidence type="ECO:0000256" key="4">
    <source>
        <dbReference type="ARBA" id="ARBA00022475"/>
    </source>
</evidence>
<evidence type="ECO:0000256" key="3">
    <source>
        <dbReference type="ARBA" id="ARBA00011489"/>
    </source>
</evidence>
<evidence type="ECO:0000256" key="7">
    <source>
        <dbReference type="ARBA" id="ARBA00023136"/>
    </source>
</evidence>
<evidence type="ECO:0000313" key="11">
    <source>
        <dbReference type="EMBL" id="RWR85590.1"/>
    </source>
</evidence>